<sequence length="109" mass="12898">MNEVNKNDYYVLNWFDKAKEDYFKLDGEQIIFVDKALNRIKIMGMEAGQQLYGKLHNCRKLKNRKKGLRIVFKEGDSSKNIDIIDIIVIGKRKDDEVYLEAEKRLNDKI</sequence>
<dbReference type="Proteomes" id="UP000184604">
    <property type="component" value="Chromosome"/>
</dbReference>
<gene>
    <name evidence="1" type="ORF">BS101_16870</name>
</gene>
<organism evidence="1 2">
    <name type="scientific">Clostridium kluyveri</name>
    <dbReference type="NCBI Taxonomy" id="1534"/>
    <lineage>
        <taxon>Bacteria</taxon>
        <taxon>Bacillati</taxon>
        <taxon>Bacillota</taxon>
        <taxon>Clostridia</taxon>
        <taxon>Eubacteriales</taxon>
        <taxon>Clostridiaceae</taxon>
        <taxon>Clostridium</taxon>
    </lineage>
</organism>
<protein>
    <submittedName>
        <fullName evidence="1">Addiction module toxin RelE</fullName>
    </submittedName>
</protein>
<accession>A0A1L5FE78</accession>
<proteinExistence type="predicted"/>
<reference evidence="1 2" key="1">
    <citation type="submission" date="2016-12" db="EMBL/GenBank/DDBJ databases">
        <title>Complete genome sequence of Clostridium kluyveri JZZ isolated from the pit mud of a Chinese flavor liquor-making factory.</title>
        <authorList>
            <person name="Wang Y."/>
        </authorList>
    </citation>
    <scope>NUCLEOTIDE SEQUENCE [LARGE SCALE GENOMIC DNA]</scope>
    <source>
        <strain evidence="1 2">JZZ</strain>
    </source>
</reference>
<dbReference type="Gene3D" id="3.30.2310.20">
    <property type="entry name" value="RelE-like"/>
    <property type="match status" value="1"/>
</dbReference>
<name>A0A1L5FE78_CLOKL</name>
<evidence type="ECO:0000313" key="2">
    <source>
        <dbReference type="Proteomes" id="UP000184604"/>
    </source>
</evidence>
<dbReference type="AlphaFoldDB" id="A0A1L5FE78"/>
<dbReference type="InterPro" id="IPR035093">
    <property type="entry name" value="RelE/ParE_toxin_dom_sf"/>
</dbReference>
<dbReference type="EMBL" id="CP018335">
    <property type="protein sequence ID" value="APM41311.1"/>
    <property type="molecule type" value="Genomic_DNA"/>
</dbReference>
<evidence type="ECO:0000313" key="1">
    <source>
        <dbReference type="EMBL" id="APM41311.1"/>
    </source>
</evidence>